<accession>A0A8X6TMI0</accession>
<keyword evidence="3" id="KW-1185">Reference proteome</keyword>
<protein>
    <submittedName>
        <fullName evidence="2">Uncharacterized protein</fullName>
    </submittedName>
</protein>
<keyword evidence="1" id="KW-1133">Transmembrane helix</keyword>
<evidence type="ECO:0000313" key="3">
    <source>
        <dbReference type="Proteomes" id="UP000887013"/>
    </source>
</evidence>
<dbReference type="Proteomes" id="UP000887013">
    <property type="component" value="Unassembled WGS sequence"/>
</dbReference>
<feature type="transmembrane region" description="Helical" evidence="1">
    <location>
        <begin position="66"/>
        <end position="84"/>
    </location>
</feature>
<proteinExistence type="predicted"/>
<evidence type="ECO:0000256" key="1">
    <source>
        <dbReference type="SAM" id="Phobius"/>
    </source>
</evidence>
<evidence type="ECO:0000313" key="2">
    <source>
        <dbReference type="EMBL" id="GFT31570.1"/>
    </source>
</evidence>
<dbReference type="AlphaFoldDB" id="A0A8X6TMI0"/>
<sequence length="127" mass="14674">MLFFLKDEVRSVKRLPIYNCFSLACLAIQITMKANFFVMMVLCVVLLTLQSAEMSPTERERRQMKAYFCVMLALCVVLLTLQSVEMSPATRERRQLDNIEEISRDFAGNLTRRILTFVEGILRITLG</sequence>
<reference evidence="2" key="1">
    <citation type="submission" date="2020-08" db="EMBL/GenBank/DDBJ databases">
        <title>Multicomponent nature underlies the extraordinary mechanical properties of spider dragline silk.</title>
        <authorList>
            <person name="Kono N."/>
            <person name="Nakamura H."/>
            <person name="Mori M."/>
            <person name="Yoshida Y."/>
            <person name="Ohtoshi R."/>
            <person name="Malay A.D."/>
            <person name="Moran D.A.P."/>
            <person name="Tomita M."/>
            <person name="Numata K."/>
            <person name="Arakawa K."/>
        </authorList>
    </citation>
    <scope>NUCLEOTIDE SEQUENCE</scope>
</reference>
<gene>
    <name evidence="2" type="ORF">NPIL_304101</name>
</gene>
<name>A0A8X6TMI0_NEPPI</name>
<keyword evidence="1" id="KW-0472">Membrane</keyword>
<comment type="caution">
    <text evidence="2">The sequence shown here is derived from an EMBL/GenBank/DDBJ whole genome shotgun (WGS) entry which is preliminary data.</text>
</comment>
<keyword evidence="1" id="KW-0812">Transmembrane</keyword>
<dbReference type="PROSITE" id="PS51257">
    <property type="entry name" value="PROKAR_LIPOPROTEIN"/>
    <property type="match status" value="1"/>
</dbReference>
<feature type="transmembrane region" description="Helical" evidence="1">
    <location>
        <begin position="36"/>
        <end position="54"/>
    </location>
</feature>
<organism evidence="2 3">
    <name type="scientific">Nephila pilipes</name>
    <name type="common">Giant wood spider</name>
    <name type="synonym">Nephila maculata</name>
    <dbReference type="NCBI Taxonomy" id="299642"/>
    <lineage>
        <taxon>Eukaryota</taxon>
        <taxon>Metazoa</taxon>
        <taxon>Ecdysozoa</taxon>
        <taxon>Arthropoda</taxon>
        <taxon>Chelicerata</taxon>
        <taxon>Arachnida</taxon>
        <taxon>Araneae</taxon>
        <taxon>Araneomorphae</taxon>
        <taxon>Entelegynae</taxon>
        <taxon>Araneoidea</taxon>
        <taxon>Nephilidae</taxon>
        <taxon>Nephila</taxon>
    </lineage>
</organism>
<dbReference type="EMBL" id="BMAW01061523">
    <property type="protein sequence ID" value="GFT31570.1"/>
    <property type="molecule type" value="Genomic_DNA"/>
</dbReference>